<accession>A0ABX4W5Q7</accession>
<dbReference type="RefSeq" id="WP_102969410.1">
    <property type="nucleotide sequence ID" value="NZ_POSM01000034.1"/>
</dbReference>
<keyword evidence="2" id="KW-1185">Reference proteome</keyword>
<reference evidence="1 2" key="1">
    <citation type="submission" date="2018-01" db="EMBL/GenBank/DDBJ databases">
        <title>Draft genome sequences of six Vibrio diazotrophicus strains isolated from deep-sea sediments of the Baltic Sea.</title>
        <authorList>
            <person name="Castillo D."/>
            <person name="Vandieken V."/>
            <person name="Chiang O."/>
            <person name="Middelboe M."/>
        </authorList>
    </citation>
    <scope>NUCLEOTIDE SEQUENCE [LARGE SCALE GENOMIC DNA]</scope>
    <source>
        <strain evidence="1 2">65.10M</strain>
    </source>
</reference>
<evidence type="ECO:0000313" key="1">
    <source>
        <dbReference type="EMBL" id="PNH98422.1"/>
    </source>
</evidence>
<dbReference type="EMBL" id="POSM01000034">
    <property type="protein sequence ID" value="PNH98422.1"/>
    <property type="molecule type" value="Genomic_DNA"/>
</dbReference>
<dbReference type="Pfam" id="PF13958">
    <property type="entry name" value="ToxN_toxin"/>
    <property type="match status" value="1"/>
</dbReference>
<comment type="caution">
    <text evidence="1">The sequence shown here is derived from an EMBL/GenBank/DDBJ whole genome shotgun (WGS) entry which is preliminary data.</text>
</comment>
<gene>
    <name evidence="1" type="ORF">C1O25_18460</name>
</gene>
<dbReference type="InterPro" id="IPR053735">
    <property type="entry name" value="Type_III_TA_endoRNase"/>
</dbReference>
<proteinExistence type="predicted"/>
<sequence>MKFYTVTDDYIKHLKQTDRNVPDNYQGKRAYIGIVLEINNVKYLAPLTSYKAKQDKISSSTPSIYKIHEVDVPENKLGMIQLNNMIPVSDDVISELDVDREADPYKRMLQRQIVFIRKNSAAIVTRAQKLRILVVDKKHPHFSKISCDFVALEEAMGAYKTPESQPVSQDKLAALVEQFKL</sequence>
<name>A0ABX4W5Q7_VIBDI</name>
<dbReference type="Proteomes" id="UP000236547">
    <property type="component" value="Unassembled WGS sequence"/>
</dbReference>
<dbReference type="Gene3D" id="3.10.129.130">
    <property type="match status" value="1"/>
</dbReference>
<evidence type="ECO:0000313" key="2">
    <source>
        <dbReference type="Proteomes" id="UP000236547"/>
    </source>
</evidence>
<organism evidence="1 2">
    <name type="scientific">Vibrio diazotrophicus</name>
    <dbReference type="NCBI Taxonomy" id="685"/>
    <lineage>
        <taxon>Bacteria</taxon>
        <taxon>Pseudomonadati</taxon>
        <taxon>Pseudomonadota</taxon>
        <taxon>Gammaproteobacteria</taxon>
        <taxon>Vibrionales</taxon>
        <taxon>Vibrionaceae</taxon>
        <taxon>Vibrio</taxon>
    </lineage>
</organism>
<dbReference type="InterPro" id="IPR025911">
    <property type="entry name" value="ToxN/AbiQ_toxin"/>
</dbReference>
<protein>
    <submittedName>
        <fullName evidence="1">Type III toxin-antitoxin system ToxN/AbiQ family toxin</fullName>
    </submittedName>
</protein>